<gene>
    <name evidence="1" type="ORF">K3G42_011587</name>
</gene>
<organism evidence="1 2">
    <name type="scientific">Sphaerodactylus townsendi</name>
    <dbReference type="NCBI Taxonomy" id="933632"/>
    <lineage>
        <taxon>Eukaryota</taxon>
        <taxon>Metazoa</taxon>
        <taxon>Chordata</taxon>
        <taxon>Craniata</taxon>
        <taxon>Vertebrata</taxon>
        <taxon>Euteleostomi</taxon>
        <taxon>Lepidosauria</taxon>
        <taxon>Squamata</taxon>
        <taxon>Bifurcata</taxon>
        <taxon>Gekkota</taxon>
        <taxon>Sphaerodactylidae</taxon>
        <taxon>Sphaerodactylus</taxon>
    </lineage>
</organism>
<evidence type="ECO:0000313" key="2">
    <source>
        <dbReference type="Proteomes" id="UP000827872"/>
    </source>
</evidence>
<comment type="caution">
    <text evidence="1">The sequence shown here is derived from an EMBL/GenBank/DDBJ whole genome shotgun (WGS) entry which is preliminary data.</text>
</comment>
<name>A0ACB8EE52_9SAUR</name>
<dbReference type="Proteomes" id="UP000827872">
    <property type="component" value="Linkage Group LG16"/>
</dbReference>
<keyword evidence="2" id="KW-1185">Reference proteome</keyword>
<evidence type="ECO:0000313" key="1">
    <source>
        <dbReference type="EMBL" id="KAH7990799.1"/>
    </source>
</evidence>
<sequence length="176" mass="19149">MGYWQAVMPLTGAQAPTGRSRAAVLPGTQKRHLHASLFPKRQCAKCSPALPSSSRHAQGLSFQGERSDGSRPILRLSSKTTRRNSRGEGIGVPPTDCSAWDSTLLPKQVTDAGTPHQQANPAISDTARKEAPKPHQLWDAAHSRHEIREETAELQTKKEQLLPATSLLEKGIIIPI</sequence>
<reference evidence="1" key="1">
    <citation type="submission" date="2021-08" db="EMBL/GenBank/DDBJ databases">
        <title>The first chromosome-level gecko genome reveals the dynamic sex chromosomes of Neotropical dwarf geckos (Sphaerodactylidae: Sphaerodactylus).</title>
        <authorList>
            <person name="Pinto B.J."/>
            <person name="Keating S.E."/>
            <person name="Gamble T."/>
        </authorList>
    </citation>
    <scope>NUCLEOTIDE SEQUENCE</scope>
    <source>
        <strain evidence="1">TG3544</strain>
    </source>
</reference>
<accession>A0ACB8EE52</accession>
<protein>
    <submittedName>
        <fullName evidence="1">Uncharacterized protein</fullName>
    </submittedName>
</protein>
<dbReference type="EMBL" id="CM037629">
    <property type="protein sequence ID" value="KAH7990799.1"/>
    <property type="molecule type" value="Genomic_DNA"/>
</dbReference>
<proteinExistence type="predicted"/>